<dbReference type="Proteomes" id="UP001195965">
    <property type="component" value="Chromosome"/>
</dbReference>
<protein>
    <submittedName>
        <fullName evidence="1">Uncharacterized protein</fullName>
    </submittedName>
</protein>
<keyword evidence="2" id="KW-1185">Reference proteome</keyword>
<name>A0ACD5HLP4_9PROT</name>
<evidence type="ECO:0000313" key="2">
    <source>
        <dbReference type="Proteomes" id="UP001195965"/>
    </source>
</evidence>
<dbReference type="EMBL" id="CP127526">
    <property type="protein sequence ID" value="XRI74866.1"/>
    <property type="molecule type" value="Genomic_DNA"/>
</dbReference>
<proteinExistence type="predicted"/>
<sequence length="80" mass="8430">MHRVDCARLLAEDSPDALVLAVLCDFQDRSPRGGHPVYSGPAEGADGRHPGAFSGLSTELEAWAGQVLDGIGLEQIFPDA</sequence>
<evidence type="ECO:0000313" key="1">
    <source>
        <dbReference type="EMBL" id="XRI74866.1"/>
    </source>
</evidence>
<organism evidence="1 2">
    <name type="scientific">Acidithiobacillus montserratensis</name>
    <dbReference type="NCBI Taxonomy" id="2729135"/>
    <lineage>
        <taxon>Bacteria</taxon>
        <taxon>Pseudomonadati</taxon>
        <taxon>Pseudomonadota</taxon>
        <taxon>Acidithiobacillia</taxon>
        <taxon>Acidithiobacillales</taxon>
        <taxon>Acidithiobacillaceae</taxon>
        <taxon>Acidithiobacillus</taxon>
    </lineage>
</organism>
<accession>A0ACD5HLP4</accession>
<gene>
    <name evidence="1" type="ORF">HHS34_006630</name>
</gene>
<reference evidence="1 2" key="1">
    <citation type="journal article" date="2021" name="ISME J.">
        <title>Genomic evolution of the class Acidithiobacillia: deep-branching Proteobacteria living in extreme acidic conditions.</title>
        <authorList>
            <person name="Moya-Beltran A."/>
            <person name="Beard S."/>
            <person name="Rojas-Villalobos C."/>
            <person name="Issotta F."/>
            <person name="Gallardo Y."/>
            <person name="Ulloa R."/>
            <person name="Giaveno A."/>
            <person name="Degli Esposti M."/>
            <person name="Johnson D.B."/>
            <person name="Quatrini R."/>
        </authorList>
    </citation>
    <scope>NUCLEOTIDE SEQUENCE [LARGE SCALE GENOMIC DNA]</scope>
    <source>
        <strain evidence="1 2">GG1-14</strain>
    </source>
</reference>